<dbReference type="InterPro" id="IPR029045">
    <property type="entry name" value="ClpP/crotonase-like_dom_sf"/>
</dbReference>
<dbReference type="NCBIfam" id="TIGR00225">
    <property type="entry name" value="prc"/>
    <property type="match status" value="1"/>
</dbReference>
<organism evidence="7 8">
    <name type="scientific">Caminibacter pacificus</name>
    <dbReference type="NCBI Taxonomy" id="1424653"/>
    <lineage>
        <taxon>Bacteria</taxon>
        <taxon>Pseudomonadati</taxon>
        <taxon>Campylobacterota</taxon>
        <taxon>Epsilonproteobacteria</taxon>
        <taxon>Nautiliales</taxon>
        <taxon>Nautiliaceae</taxon>
        <taxon>Caminibacter</taxon>
    </lineage>
</organism>
<dbReference type="InterPro" id="IPR001478">
    <property type="entry name" value="PDZ"/>
</dbReference>
<accession>A0ABX5TKX2</accession>
<dbReference type="InterPro" id="IPR041489">
    <property type="entry name" value="PDZ_6"/>
</dbReference>
<dbReference type="PROSITE" id="PS50106">
    <property type="entry name" value="PDZ"/>
    <property type="match status" value="1"/>
</dbReference>
<comment type="similarity">
    <text evidence="1 5">Belongs to the peptidase S41A family.</text>
</comment>
<evidence type="ECO:0000256" key="4">
    <source>
        <dbReference type="ARBA" id="ARBA00022825"/>
    </source>
</evidence>
<dbReference type="Pfam" id="PF17820">
    <property type="entry name" value="PDZ_6"/>
    <property type="match status" value="1"/>
</dbReference>
<name>A0ABX5TKX2_9BACT</name>
<gene>
    <name evidence="7" type="ORF">C6V80_03535</name>
</gene>
<keyword evidence="4 5" id="KW-0720">Serine protease</keyword>
<keyword evidence="3 5" id="KW-0378">Hydrolase</keyword>
<dbReference type="Gene3D" id="3.30.750.44">
    <property type="match status" value="1"/>
</dbReference>
<feature type="domain" description="PDZ" evidence="6">
    <location>
        <begin position="39"/>
        <end position="107"/>
    </location>
</feature>
<evidence type="ECO:0000259" key="6">
    <source>
        <dbReference type="PROSITE" id="PS50106"/>
    </source>
</evidence>
<evidence type="ECO:0000256" key="2">
    <source>
        <dbReference type="ARBA" id="ARBA00022670"/>
    </source>
</evidence>
<dbReference type="PANTHER" id="PTHR32060">
    <property type="entry name" value="TAIL-SPECIFIC PROTEASE"/>
    <property type="match status" value="1"/>
</dbReference>
<dbReference type="Pfam" id="PF03572">
    <property type="entry name" value="Peptidase_S41"/>
    <property type="match status" value="1"/>
</dbReference>
<evidence type="ECO:0000256" key="1">
    <source>
        <dbReference type="ARBA" id="ARBA00009179"/>
    </source>
</evidence>
<evidence type="ECO:0000313" key="8">
    <source>
        <dbReference type="Proteomes" id="UP000298805"/>
    </source>
</evidence>
<dbReference type="Gene3D" id="2.30.42.10">
    <property type="match status" value="1"/>
</dbReference>
<dbReference type="PANTHER" id="PTHR32060:SF30">
    <property type="entry name" value="CARBOXY-TERMINAL PROCESSING PROTEASE CTPA"/>
    <property type="match status" value="1"/>
</dbReference>
<dbReference type="InterPro" id="IPR005151">
    <property type="entry name" value="Tail-specific_protease"/>
</dbReference>
<proteinExistence type="inferred from homology"/>
<dbReference type="Gene3D" id="3.90.226.10">
    <property type="entry name" value="2-enoyl-CoA Hydratase, Chain A, domain 1"/>
    <property type="match status" value="1"/>
</dbReference>
<dbReference type="EMBL" id="CP027432">
    <property type="protein sequence ID" value="QCI29209.1"/>
    <property type="molecule type" value="Genomic_DNA"/>
</dbReference>
<evidence type="ECO:0000256" key="3">
    <source>
        <dbReference type="ARBA" id="ARBA00022801"/>
    </source>
</evidence>
<dbReference type="InterPro" id="IPR004447">
    <property type="entry name" value="Peptidase_S41A"/>
</dbReference>
<dbReference type="InterPro" id="IPR036034">
    <property type="entry name" value="PDZ_sf"/>
</dbReference>
<sequence>MIEAYYVDDINTTTIINKALKGLLPELDAHSSYLDKKAYKELKISTNGEFGGLGIVVGMKNGVLTIISPIDDTPAYKAGLKAGDIILKINDKATIDMSLDEAVSLMRGKPGTKITLTIVRKGQKPFTVTITRAIIKVKSVKAKDLENYPKIKYIRISSFDKNVVPSLKKILANLKKEGKEGIIIDLRNNPGGLLNQAVGTLDLFVDKGVLVSQKGRVKSENEVYYAHSAGTYKNIPIVVLVNGGSASASEIVSGSLQDHKRAIIVGETTFGKGSVQAILPVNKNEAIRLTVARYYLPSGRTIQAKGVTPDIVVHPAKIQKEEPAELIKEANLKAHLKAELAKIEHKKTKKENPKNLQKINGDLQLLTGADILKALIIQNESKK</sequence>
<dbReference type="CDD" id="cd07560">
    <property type="entry name" value="Peptidase_S41_CPP"/>
    <property type="match status" value="1"/>
</dbReference>
<evidence type="ECO:0000256" key="5">
    <source>
        <dbReference type="RuleBase" id="RU004404"/>
    </source>
</evidence>
<dbReference type="Proteomes" id="UP000298805">
    <property type="component" value="Chromosome"/>
</dbReference>
<evidence type="ECO:0000313" key="7">
    <source>
        <dbReference type="EMBL" id="QCI29209.1"/>
    </source>
</evidence>
<protein>
    <submittedName>
        <fullName evidence="7">S41 family peptidase</fullName>
    </submittedName>
</protein>
<reference evidence="7" key="1">
    <citation type="submission" date="2019-06" db="EMBL/GenBank/DDBJ databases">
        <title>A comparative analysis of the Nautiliaceae.</title>
        <authorList>
            <person name="Grosche A."/>
            <person name="Smedile F."/>
            <person name="Vetriani C."/>
        </authorList>
    </citation>
    <scope>NUCLEOTIDE SEQUENCE</scope>
    <source>
        <strain evidence="7">TB6</strain>
    </source>
</reference>
<dbReference type="CDD" id="cd06782">
    <property type="entry name" value="cpPDZ_CPP-like"/>
    <property type="match status" value="1"/>
</dbReference>
<dbReference type="SUPFAM" id="SSF52096">
    <property type="entry name" value="ClpP/crotonase"/>
    <property type="match status" value="1"/>
</dbReference>
<dbReference type="SMART" id="SM00228">
    <property type="entry name" value="PDZ"/>
    <property type="match status" value="1"/>
</dbReference>
<keyword evidence="2 5" id="KW-0645">Protease</keyword>
<dbReference type="SUPFAM" id="SSF50156">
    <property type="entry name" value="PDZ domain-like"/>
    <property type="match status" value="1"/>
</dbReference>
<dbReference type="SMART" id="SM00245">
    <property type="entry name" value="TSPc"/>
    <property type="match status" value="1"/>
</dbReference>
<keyword evidence="8" id="KW-1185">Reference proteome</keyword>